<dbReference type="Pfam" id="PF00578">
    <property type="entry name" value="AhpC-TSA"/>
    <property type="match status" value="1"/>
</dbReference>
<accession>A0A5R8KIP6</accession>
<dbReference type="InterPro" id="IPR036249">
    <property type="entry name" value="Thioredoxin-like_sf"/>
</dbReference>
<dbReference type="GO" id="GO:0016209">
    <property type="term" value="F:antioxidant activity"/>
    <property type="evidence" value="ECO:0007669"/>
    <property type="project" value="InterPro"/>
</dbReference>
<sequence>MAEVPSTRTLMIGAQAPDFFLPDAGGKMRSRDDVRGPKGLVVAFLCNHCPFVLHLAEEIGLLAATCEAKGLGFVGINSNDVERYPADAPEKMAEMEAAYGWSFPYLYDATQEVAHAYFAACTPDFYVFDDELALTYCGQFDESRPKNGKPVTGMDLRRSVEAVLKHEAPLSEQRPSTGCNIKWRPGNEPSWFGV</sequence>
<dbReference type="CDD" id="cd02969">
    <property type="entry name" value="PRX_like1"/>
    <property type="match status" value="1"/>
</dbReference>
<organism evidence="2 3">
    <name type="scientific">Phragmitibacter flavus</name>
    <dbReference type="NCBI Taxonomy" id="2576071"/>
    <lineage>
        <taxon>Bacteria</taxon>
        <taxon>Pseudomonadati</taxon>
        <taxon>Verrucomicrobiota</taxon>
        <taxon>Verrucomicrobiia</taxon>
        <taxon>Verrucomicrobiales</taxon>
        <taxon>Verrucomicrobiaceae</taxon>
        <taxon>Phragmitibacter</taxon>
    </lineage>
</organism>
<dbReference type="Proteomes" id="UP000306196">
    <property type="component" value="Unassembled WGS sequence"/>
</dbReference>
<dbReference type="PROSITE" id="PS51352">
    <property type="entry name" value="THIOREDOXIN_2"/>
    <property type="match status" value="1"/>
</dbReference>
<dbReference type="PANTHER" id="PTHR43640">
    <property type="entry name" value="OS07G0260300 PROTEIN"/>
    <property type="match status" value="1"/>
</dbReference>
<comment type="caution">
    <text evidence="2">The sequence shown here is derived from an EMBL/GenBank/DDBJ whole genome shotgun (WGS) entry which is preliminary data.</text>
</comment>
<evidence type="ECO:0000313" key="3">
    <source>
        <dbReference type="Proteomes" id="UP000306196"/>
    </source>
</evidence>
<reference evidence="2 3" key="1">
    <citation type="submission" date="2019-05" db="EMBL/GenBank/DDBJ databases">
        <title>Verrucobacter flavum gen. nov., sp. nov. a new member of the family Verrucomicrobiaceae.</title>
        <authorList>
            <person name="Szuroczki S."/>
            <person name="Abbaszade G."/>
            <person name="Szabo A."/>
            <person name="Felfoldi T."/>
            <person name="Schumann P."/>
            <person name="Boka K."/>
            <person name="Keki Z."/>
            <person name="Toumi M."/>
            <person name="Toth E."/>
        </authorList>
    </citation>
    <scope>NUCLEOTIDE SEQUENCE [LARGE SCALE GENOMIC DNA]</scope>
    <source>
        <strain evidence="2 3">MG-N-17</strain>
    </source>
</reference>
<dbReference type="RefSeq" id="WP_138085125.1">
    <property type="nucleotide sequence ID" value="NZ_VAUV01000003.1"/>
</dbReference>
<dbReference type="InterPro" id="IPR000866">
    <property type="entry name" value="AhpC/TSA"/>
</dbReference>
<proteinExistence type="predicted"/>
<gene>
    <name evidence="2" type="ORF">FEM03_05195</name>
</gene>
<dbReference type="GO" id="GO:0016491">
    <property type="term" value="F:oxidoreductase activity"/>
    <property type="evidence" value="ECO:0007669"/>
    <property type="project" value="InterPro"/>
</dbReference>
<protein>
    <submittedName>
        <fullName evidence="2">Thioredoxin family protein</fullName>
    </submittedName>
</protein>
<keyword evidence="3" id="KW-1185">Reference proteome</keyword>
<dbReference type="OrthoDB" id="9809746at2"/>
<evidence type="ECO:0000259" key="1">
    <source>
        <dbReference type="PROSITE" id="PS51352"/>
    </source>
</evidence>
<dbReference type="AlphaFoldDB" id="A0A5R8KIP6"/>
<dbReference type="PANTHER" id="PTHR43640:SF1">
    <property type="entry name" value="THIOREDOXIN-DEPENDENT PEROXIREDOXIN"/>
    <property type="match status" value="1"/>
</dbReference>
<name>A0A5R8KIP6_9BACT</name>
<dbReference type="InterPro" id="IPR047262">
    <property type="entry name" value="PRX-like1"/>
</dbReference>
<evidence type="ECO:0000313" key="2">
    <source>
        <dbReference type="EMBL" id="TLD72121.1"/>
    </source>
</evidence>
<feature type="domain" description="Thioredoxin" evidence="1">
    <location>
        <begin position="10"/>
        <end position="165"/>
    </location>
</feature>
<dbReference type="InterPro" id="IPR013766">
    <property type="entry name" value="Thioredoxin_domain"/>
</dbReference>
<dbReference type="SUPFAM" id="SSF52833">
    <property type="entry name" value="Thioredoxin-like"/>
    <property type="match status" value="1"/>
</dbReference>
<dbReference type="EMBL" id="VAUV01000003">
    <property type="protein sequence ID" value="TLD72121.1"/>
    <property type="molecule type" value="Genomic_DNA"/>
</dbReference>
<dbReference type="Gene3D" id="3.40.30.10">
    <property type="entry name" value="Glutaredoxin"/>
    <property type="match status" value="1"/>
</dbReference>